<comment type="caution">
    <text evidence="3">The sequence shown here is derived from an EMBL/GenBank/DDBJ whole genome shotgun (WGS) entry which is preliminary data.</text>
</comment>
<dbReference type="Gene3D" id="3.30.9.10">
    <property type="entry name" value="D-Amino Acid Oxidase, subunit A, domain 2"/>
    <property type="match status" value="1"/>
</dbReference>
<dbReference type="InterPro" id="IPR006076">
    <property type="entry name" value="FAD-dep_OxRdtase"/>
</dbReference>
<dbReference type="InterPro" id="IPR036188">
    <property type="entry name" value="FAD/NAD-bd_sf"/>
</dbReference>
<keyword evidence="1" id="KW-0560">Oxidoreductase</keyword>
<reference evidence="3 4" key="1">
    <citation type="submission" date="2018-08" db="EMBL/GenBank/DDBJ databases">
        <title>Draft genome sequence of Rhodobacter sphaeroides FY.</title>
        <authorList>
            <person name="Rayyan A."/>
            <person name="Meyer T.E."/>
            <person name="Kyndt J.A."/>
        </authorList>
    </citation>
    <scope>NUCLEOTIDE SEQUENCE [LARGE SCALE GENOMIC DNA]</scope>
    <source>
        <strain evidence="3 4">FY</strain>
    </source>
</reference>
<evidence type="ECO:0000259" key="2">
    <source>
        <dbReference type="Pfam" id="PF01266"/>
    </source>
</evidence>
<dbReference type="SUPFAM" id="SSF51905">
    <property type="entry name" value="FAD/NAD(P)-binding domain"/>
    <property type="match status" value="1"/>
</dbReference>
<sequence>MTSFEARRTPVHRGPAAWSAILPGQPAPQPLDGDGTADVAVVGAGFAGLSAARRLLQLDPRVRVVVLEAGRIAEGASGRNSGFMIDLPHDIASDDYTGHGSDAAMIGLNRQAIAFARQAVEEHAIPAAFFDPAGKINGAASPAADRLNAAYARHLATLGEPSERLDAQAMAELTGSRHYLSGLFTPGTVMLQPAGYIRALAEGLRAAGVRIAETSPVLRLARQGAGWQLVTPHGRIAAGKVILANNGQIESFGFARGRLMHLFLYASMTADLGPEALRTLGGAPRWGITPSDPMGTTMRRIDGPQGGNRIVTRTCASFEPGMEASEAALRRTAAVHRRKFAERFPALGSVRMEFSWAGHLCLSRNGVALMRELESGLFAACVQNGLGTTRGTLTGIGAAELASGVESAITRHFVAEADPTPLPPEPLATLGASAYLRWKEWRAAAE</sequence>
<evidence type="ECO:0000256" key="1">
    <source>
        <dbReference type="ARBA" id="ARBA00023002"/>
    </source>
</evidence>
<dbReference type="Proteomes" id="UP000266305">
    <property type="component" value="Unassembled WGS sequence"/>
</dbReference>
<evidence type="ECO:0000313" key="3">
    <source>
        <dbReference type="EMBL" id="RHZ94751.1"/>
    </source>
</evidence>
<dbReference type="GO" id="GO:0005737">
    <property type="term" value="C:cytoplasm"/>
    <property type="evidence" value="ECO:0007669"/>
    <property type="project" value="TreeGrafter"/>
</dbReference>
<dbReference type="Gene3D" id="3.50.50.60">
    <property type="entry name" value="FAD/NAD(P)-binding domain"/>
    <property type="match status" value="1"/>
</dbReference>
<dbReference type="PANTHER" id="PTHR13847:SF281">
    <property type="entry name" value="FAD DEPENDENT OXIDOREDUCTASE DOMAIN-CONTAINING PROTEIN"/>
    <property type="match status" value="1"/>
</dbReference>
<gene>
    <name evidence="3" type="ORF">D1114_11855</name>
</gene>
<name>A0AAX1UKX9_CERSP</name>
<evidence type="ECO:0000313" key="4">
    <source>
        <dbReference type="Proteomes" id="UP000266305"/>
    </source>
</evidence>
<dbReference type="GO" id="GO:0016491">
    <property type="term" value="F:oxidoreductase activity"/>
    <property type="evidence" value="ECO:0007669"/>
    <property type="project" value="UniProtKB-KW"/>
</dbReference>
<dbReference type="RefSeq" id="WP_119000277.1">
    <property type="nucleotide sequence ID" value="NZ_QWGP01000011.1"/>
</dbReference>
<accession>A0AAX1UKX9</accession>
<dbReference type="EMBL" id="QWGP01000011">
    <property type="protein sequence ID" value="RHZ94751.1"/>
    <property type="molecule type" value="Genomic_DNA"/>
</dbReference>
<feature type="domain" description="FAD dependent oxidoreductase" evidence="2">
    <location>
        <begin position="38"/>
        <end position="400"/>
    </location>
</feature>
<protein>
    <submittedName>
        <fullName evidence="3">FAD-binding oxidoreductase</fullName>
    </submittedName>
</protein>
<dbReference type="Pfam" id="PF01266">
    <property type="entry name" value="DAO"/>
    <property type="match status" value="1"/>
</dbReference>
<proteinExistence type="predicted"/>
<organism evidence="3 4">
    <name type="scientific">Cereibacter sphaeroides</name>
    <name type="common">Rhodobacter sphaeroides</name>
    <dbReference type="NCBI Taxonomy" id="1063"/>
    <lineage>
        <taxon>Bacteria</taxon>
        <taxon>Pseudomonadati</taxon>
        <taxon>Pseudomonadota</taxon>
        <taxon>Alphaproteobacteria</taxon>
        <taxon>Rhodobacterales</taxon>
        <taxon>Paracoccaceae</taxon>
        <taxon>Cereibacter</taxon>
    </lineage>
</organism>
<dbReference type="AlphaFoldDB" id="A0AAX1UKX9"/>
<dbReference type="PANTHER" id="PTHR13847">
    <property type="entry name" value="SARCOSINE DEHYDROGENASE-RELATED"/>
    <property type="match status" value="1"/>
</dbReference>